<dbReference type="Proteomes" id="UP001329151">
    <property type="component" value="Chromosome"/>
</dbReference>
<evidence type="ECO:0000313" key="2">
    <source>
        <dbReference type="EMBL" id="BET24956.1"/>
    </source>
</evidence>
<sequence>MAQVLKTHWMNTLGYAGLIPFLGLAVLTGVFSGTETASALAQYNLIYALCIVSFLGAVHWGLAISLANQEQPAYLAGLDQAEFETRSFIWGVTPSLLAWLAGAFSPPEYTLWILAVILAFVWLVDQRMLKPMKAFEQYLKLRNHLTLGAIAGLLLTACFA</sequence>
<dbReference type="InterPro" id="IPR021836">
    <property type="entry name" value="DUF3429"/>
</dbReference>
<feature type="transmembrane region" description="Helical" evidence="1">
    <location>
        <begin position="12"/>
        <end position="33"/>
    </location>
</feature>
<evidence type="ECO:0000313" key="3">
    <source>
        <dbReference type="Proteomes" id="UP001329151"/>
    </source>
</evidence>
<dbReference type="AlphaFoldDB" id="A0AA86MCK2"/>
<dbReference type="RefSeq" id="WP_130558522.1">
    <property type="nucleotide sequence ID" value="NZ_AP028947.1"/>
</dbReference>
<feature type="transmembrane region" description="Helical" evidence="1">
    <location>
        <begin position="111"/>
        <end position="129"/>
    </location>
</feature>
<dbReference type="PANTHER" id="PTHR15887">
    <property type="entry name" value="TRANSMEMBRANE PROTEIN 69"/>
    <property type="match status" value="1"/>
</dbReference>
<gene>
    <name evidence="2" type="ORF">RGQ30_04570</name>
</gene>
<dbReference type="EMBL" id="AP028947">
    <property type="protein sequence ID" value="BET24956.1"/>
    <property type="molecule type" value="Genomic_DNA"/>
</dbReference>
<feature type="transmembrane region" description="Helical" evidence="1">
    <location>
        <begin position="45"/>
        <end position="67"/>
    </location>
</feature>
<evidence type="ECO:0000256" key="1">
    <source>
        <dbReference type="SAM" id="Phobius"/>
    </source>
</evidence>
<keyword evidence="1" id="KW-0812">Transmembrane</keyword>
<reference evidence="2 3" key="1">
    <citation type="submission" date="2023-10" db="EMBL/GenBank/DDBJ databases">
        <title>Complete Genome Sequence of Limnobacter thiooxidans CS-K2T, Isolated from freshwater lake sediments in Bavaria, Germany.</title>
        <authorList>
            <person name="Naruki M."/>
            <person name="Watanabe A."/>
            <person name="Warashina T."/>
            <person name="Morita T."/>
            <person name="Arakawa K."/>
        </authorList>
    </citation>
    <scope>NUCLEOTIDE SEQUENCE [LARGE SCALE GENOMIC DNA]</scope>
    <source>
        <strain evidence="2 3">CS-K2</strain>
    </source>
</reference>
<keyword evidence="1" id="KW-0472">Membrane</keyword>
<protein>
    <submittedName>
        <fullName evidence="2">DUF3429 domain-containing protein</fullName>
    </submittedName>
</protein>
<proteinExistence type="predicted"/>
<dbReference type="PANTHER" id="PTHR15887:SF1">
    <property type="entry name" value="TRANSMEMBRANE PROTEIN 69"/>
    <property type="match status" value="1"/>
</dbReference>
<feature type="transmembrane region" description="Helical" evidence="1">
    <location>
        <begin position="88"/>
        <end position="105"/>
    </location>
</feature>
<dbReference type="KEGG" id="lto:RGQ30_04570"/>
<name>A0AA86MCK2_9BURK</name>
<keyword evidence="3" id="KW-1185">Reference proteome</keyword>
<organism evidence="2 3">
    <name type="scientific">Limnobacter thiooxidans</name>
    <dbReference type="NCBI Taxonomy" id="131080"/>
    <lineage>
        <taxon>Bacteria</taxon>
        <taxon>Pseudomonadati</taxon>
        <taxon>Pseudomonadota</taxon>
        <taxon>Betaproteobacteria</taxon>
        <taxon>Burkholderiales</taxon>
        <taxon>Burkholderiaceae</taxon>
        <taxon>Limnobacter</taxon>
    </lineage>
</organism>
<keyword evidence="1" id="KW-1133">Transmembrane helix</keyword>
<accession>A0AA86MCK2</accession>
<dbReference type="Pfam" id="PF11911">
    <property type="entry name" value="DUF3429"/>
    <property type="match status" value="1"/>
</dbReference>